<dbReference type="InterPro" id="IPR029000">
    <property type="entry name" value="Cyclophilin-like_dom_sf"/>
</dbReference>
<dbReference type="SUPFAM" id="SSF50891">
    <property type="entry name" value="Cyclophilin-like"/>
    <property type="match status" value="1"/>
</dbReference>
<dbReference type="RefSeq" id="WP_082816797.1">
    <property type="nucleotide sequence ID" value="NZ_LSGP01000017.1"/>
</dbReference>
<evidence type="ECO:0000313" key="4">
    <source>
        <dbReference type="Proteomes" id="UP000076268"/>
    </source>
</evidence>
<comment type="caution">
    <text evidence="3">The sequence shown here is derived from an EMBL/GenBank/DDBJ whole genome shotgun (WGS) entry which is preliminary data.</text>
</comment>
<feature type="domain" description="6-phospho-N-acetylmuramidase C-terminal" evidence="1">
    <location>
        <begin position="244"/>
        <end position="356"/>
    </location>
</feature>
<dbReference type="Pfam" id="PF19200">
    <property type="entry name" value="MupG_N"/>
    <property type="match status" value="1"/>
</dbReference>
<evidence type="ECO:0008006" key="5">
    <source>
        <dbReference type="Google" id="ProtNLM"/>
    </source>
</evidence>
<dbReference type="InterPro" id="IPR043894">
    <property type="entry name" value="MupG_C"/>
</dbReference>
<dbReference type="Pfam" id="PF05913">
    <property type="entry name" value="MupG_C"/>
    <property type="match status" value="1"/>
</dbReference>
<reference evidence="3 4" key="1">
    <citation type="submission" date="2016-02" db="EMBL/GenBank/DDBJ databases">
        <title>Anaerosporomusa subterraneum gen. nov., sp. nov., a spore-forming obligate anaerobe isolated from saprolite.</title>
        <authorList>
            <person name="Choi J.K."/>
            <person name="Shah M."/>
            <person name="Yee N."/>
        </authorList>
    </citation>
    <scope>NUCLEOTIDE SEQUENCE [LARGE SCALE GENOMIC DNA]</scope>
    <source>
        <strain evidence="3 4">RU4</strain>
    </source>
</reference>
<keyword evidence="4" id="KW-1185">Reference proteome</keyword>
<dbReference type="InterPro" id="IPR017853">
    <property type="entry name" value="GH"/>
</dbReference>
<dbReference type="SUPFAM" id="SSF51445">
    <property type="entry name" value="(Trans)glycosidases"/>
    <property type="match status" value="1"/>
</dbReference>
<protein>
    <recommendedName>
        <fullName evidence="5">Cell surface protein</fullName>
    </recommendedName>
</protein>
<dbReference type="Proteomes" id="UP000076268">
    <property type="component" value="Unassembled WGS sequence"/>
</dbReference>
<dbReference type="InterPro" id="IPR043797">
    <property type="entry name" value="MupG_N"/>
</dbReference>
<dbReference type="AlphaFoldDB" id="A0A154BSE5"/>
<dbReference type="InterPro" id="IPR008589">
    <property type="entry name" value="MupG"/>
</dbReference>
<dbReference type="InterPro" id="IPR013785">
    <property type="entry name" value="Aldolase_TIM"/>
</dbReference>
<evidence type="ECO:0000259" key="2">
    <source>
        <dbReference type="Pfam" id="PF19200"/>
    </source>
</evidence>
<evidence type="ECO:0000259" key="1">
    <source>
        <dbReference type="Pfam" id="PF05913"/>
    </source>
</evidence>
<dbReference type="Gene3D" id="3.20.20.70">
    <property type="entry name" value="Aldolase class I"/>
    <property type="match status" value="1"/>
</dbReference>
<dbReference type="OrthoDB" id="5809921at2"/>
<accession>A0A154BSE5</accession>
<evidence type="ECO:0000313" key="3">
    <source>
        <dbReference type="EMBL" id="KYZ76438.1"/>
    </source>
</evidence>
<feature type="domain" description="6-phospho-N-acetylmuramidase N-terminal" evidence="2">
    <location>
        <begin position="5"/>
        <end position="236"/>
    </location>
</feature>
<dbReference type="STRING" id="1794912.AXX12_08370"/>
<dbReference type="EMBL" id="LSGP01000017">
    <property type="protein sequence ID" value="KYZ76438.1"/>
    <property type="molecule type" value="Genomic_DNA"/>
</dbReference>
<name>A0A154BSE5_ANASB</name>
<sequence length="358" mass="39712">MISKGISLYPGMGYPLVASMDYLRLAWQAGFSRLFTSLHIPEADSGNLLAEFRQIAAAAVALGFSITADISPRTFRLLDASLDNLDPIRALGLDALRLDFGFSPAEIAYWTCASGFRIELNASTIDLRTLDAILAADADVSRLQACHNYYPRPETGLSWKLFCERSLLFRERGISVAAFIPSLKNPRGPLSEGLPTLERHRHLNPLTAAKQLAHSGLVDAIFFGDPLAGAEEIQAVGVIQPDCIELRVTVTPNLSPTEREILFAHHANRTDPGEWVVRSEPSRHLLAGRVPPRIPRRRNRGSVTVDNANYLRYMGELQIVRQDLEPDERVNVVAEVVAEEVFLIDMIKPGMKFRFVEG</sequence>
<gene>
    <name evidence="3" type="ORF">AXX12_08370</name>
</gene>
<organism evidence="3 4">
    <name type="scientific">Anaerosporomusa subterranea</name>
    <dbReference type="NCBI Taxonomy" id="1794912"/>
    <lineage>
        <taxon>Bacteria</taxon>
        <taxon>Bacillati</taxon>
        <taxon>Bacillota</taxon>
        <taxon>Negativicutes</taxon>
        <taxon>Acetonemataceae</taxon>
        <taxon>Anaerosporomusa</taxon>
    </lineage>
</organism>
<dbReference type="PANTHER" id="PTHR38435:SF2">
    <property type="entry name" value="DUF871 DOMAIN-CONTAINING PROTEIN"/>
    <property type="match status" value="1"/>
</dbReference>
<proteinExistence type="predicted"/>
<dbReference type="PANTHER" id="PTHR38435">
    <property type="match status" value="1"/>
</dbReference>
<dbReference type="Gene3D" id="2.40.100.10">
    <property type="entry name" value="Cyclophilin-like"/>
    <property type="match status" value="1"/>
</dbReference>